<keyword evidence="1" id="KW-0004">4Fe-4S</keyword>
<protein>
    <recommendedName>
        <fullName evidence="2">LUD domain-containing protein</fullName>
    </recommendedName>
</protein>
<proteinExistence type="predicted"/>
<evidence type="ECO:0000313" key="3">
    <source>
        <dbReference type="EMBL" id="BBP89685.1"/>
    </source>
</evidence>
<dbReference type="PANTHER" id="PTHR47153:SF2">
    <property type="entry name" value="LACTATE UTILIZATION PROTEIN B"/>
    <property type="match status" value="1"/>
</dbReference>
<keyword evidence="1" id="KW-0411">Iron-sulfur</keyword>
<dbReference type="Gene3D" id="3.40.50.10420">
    <property type="entry name" value="NagB/RpiA/CoA transferase-like"/>
    <property type="match status" value="1"/>
</dbReference>
<feature type="domain" description="LUD" evidence="2">
    <location>
        <begin position="2"/>
        <end position="74"/>
    </location>
</feature>
<dbReference type="InterPro" id="IPR004452">
    <property type="entry name" value="LutB/LldF"/>
</dbReference>
<dbReference type="GO" id="GO:0051539">
    <property type="term" value="F:4 iron, 4 sulfur cluster binding"/>
    <property type="evidence" value="ECO:0007669"/>
    <property type="project" value="UniProtKB-KW"/>
</dbReference>
<dbReference type="SUPFAM" id="SSF100950">
    <property type="entry name" value="NagB/RpiA/CoA transferase-like"/>
    <property type="match status" value="1"/>
</dbReference>
<name>A0A5S9M9Z3_BACIA</name>
<evidence type="ECO:0000313" key="4">
    <source>
        <dbReference type="Proteomes" id="UP000464658"/>
    </source>
</evidence>
<organism evidence="3 4">
    <name type="scientific">Bacillus safensis</name>
    <dbReference type="NCBI Taxonomy" id="561879"/>
    <lineage>
        <taxon>Bacteria</taxon>
        <taxon>Bacillati</taxon>
        <taxon>Bacillota</taxon>
        <taxon>Bacilli</taxon>
        <taxon>Bacillales</taxon>
        <taxon>Bacillaceae</taxon>
        <taxon>Bacillus</taxon>
    </lineage>
</organism>
<dbReference type="InterPro" id="IPR037171">
    <property type="entry name" value="NagB/RpiA_transferase-like"/>
</dbReference>
<dbReference type="AlphaFoldDB" id="A0A5S9M9Z3"/>
<gene>
    <name evidence="3" type="ORF">BsIDN1_33030</name>
</gene>
<evidence type="ECO:0000256" key="1">
    <source>
        <dbReference type="ARBA" id="ARBA00022485"/>
    </source>
</evidence>
<evidence type="ECO:0000259" key="2">
    <source>
        <dbReference type="Pfam" id="PF02589"/>
    </source>
</evidence>
<accession>A0A5S9M9Z3</accession>
<dbReference type="InterPro" id="IPR024185">
    <property type="entry name" value="FTHF_cligase-like_sf"/>
</dbReference>
<keyword evidence="1" id="KW-0408">Iron</keyword>
<reference evidence="3 4" key="1">
    <citation type="submission" date="2019-12" db="EMBL/GenBank/DDBJ databases">
        <title>Full genome sequence of a Bacillus safensis strain isolated from commercially available natto in Indonesia.</title>
        <authorList>
            <person name="Yoshida M."/>
            <person name="Uomi M."/>
            <person name="Waturangi D."/>
            <person name="Ekaputri J.J."/>
            <person name="Setiamarga D.H.E."/>
        </authorList>
    </citation>
    <scope>NUCLEOTIDE SEQUENCE [LARGE SCALE GENOMIC DNA]</scope>
    <source>
        <strain evidence="3 4">IDN1</strain>
    </source>
</reference>
<dbReference type="PANTHER" id="PTHR47153">
    <property type="entry name" value="LACTATE UTILIZATION PROTEIN B"/>
    <property type="match status" value="1"/>
</dbReference>
<keyword evidence="1" id="KW-0479">Metal-binding</keyword>
<sequence>MKKFLEADIGVTGCNFAVANTGSICLVTNEGNADLVTAIPKTHIAVMGMERLVPTMEELDVLVGLFVQERSQKKLTIFLSWDQKEKEN</sequence>
<dbReference type="Proteomes" id="UP000464658">
    <property type="component" value="Chromosome"/>
</dbReference>
<dbReference type="Pfam" id="PF02589">
    <property type="entry name" value="LUD_dom"/>
    <property type="match status" value="1"/>
</dbReference>
<dbReference type="EMBL" id="AP021906">
    <property type="protein sequence ID" value="BBP89685.1"/>
    <property type="molecule type" value="Genomic_DNA"/>
</dbReference>
<dbReference type="GO" id="GO:0006089">
    <property type="term" value="P:lactate metabolic process"/>
    <property type="evidence" value="ECO:0007669"/>
    <property type="project" value="InterPro"/>
</dbReference>
<dbReference type="InterPro" id="IPR003741">
    <property type="entry name" value="LUD_dom"/>
</dbReference>